<proteinExistence type="predicted"/>
<reference evidence="1" key="1">
    <citation type="submission" date="2018-02" db="EMBL/GenBank/DDBJ databases">
        <title>Rhizophora mucronata_Transcriptome.</title>
        <authorList>
            <person name="Meera S.P."/>
            <person name="Sreeshan A."/>
            <person name="Augustine A."/>
        </authorList>
    </citation>
    <scope>NUCLEOTIDE SEQUENCE</scope>
    <source>
        <tissue evidence="1">Leaf</tissue>
    </source>
</reference>
<evidence type="ECO:0000313" key="1">
    <source>
        <dbReference type="EMBL" id="MBX31926.1"/>
    </source>
</evidence>
<dbReference type="AlphaFoldDB" id="A0A2P2MNX5"/>
<accession>A0A2P2MNX5</accession>
<organism evidence="1">
    <name type="scientific">Rhizophora mucronata</name>
    <name type="common">Asiatic mangrove</name>
    <dbReference type="NCBI Taxonomy" id="61149"/>
    <lineage>
        <taxon>Eukaryota</taxon>
        <taxon>Viridiplantae</taxon>
        <taxon>Streptophyta</taxon>
        <taxon>Embryophyta</taxon>
        <taxon>Tracheophyta</taxon>
        <taxon>Spermatophyta</taxon>
        <taxon>Magnoliopsida</taxon>
        <taxon>eudicotyledons</taxon>
        <taxon>Gunneridae</taxon>
        <taxon>Pentapetalae</taxon>
        <taxon>rosids</taxon>
        <taxon>fabids</taxon>
        <taxon>Malpighiales</taxon>
        <taxon>Rhizophoraceae</taxon>
        <taxon>Rhizophora</taxon>
    </lineage>
</organism>
<sequence>MYMYIHAIPLSFLSHHIHKKPIVSFSQD</sequence>
<name>A0A2P2MNX5_RHIMU</name>
<protein>
    <submittedName>
        <fullName evidence="1">Uncharacterized protein</fullName>
    </submittedName>
</protein>
<dbReference type="EMBL" id="GGEC01051442">
    <property type="protein sequence ID" value="MBX31926.1"/>
    <property type="molecule type" value="Transcribed_RNA"/>
</dbReference>